<organism evidence="3 4">
    <name type="scientific">Archangium violaceum Cb vi76</name>
    <dbReference type="NCBI Taxonomy" id="1406225"/>
    <lineage>
        <taxon>Bacteria</taxon>
        <taxon>Pseudomonadati</taxon>
        <taxon>Myxococcota</taxon>
        <taxon>Myxococcia</taxon>
        <taxon>Myxococcales</taxon>
        <taxon>Cystobacterineae</taxon>
        <taxon>Archangiaceae</taxon>
        <taxon>Archangium</taxon>
    </lineage>
</organism>
<evidence type="ECO:0000313" key="3">
    <source>
        <dbReference type="EMBL" id="KFA87163.1"/>
    </source>
</evidence>
<accession>A0A084SFC8</accession>
<gene>
    <name evidence="3" type="ORF">Q664_49400</name>
</gene>
<comment type="caution">
    <text evidence="3">The sequence shown here is derived from an EMBL/GenBank/DDBJ whole genome shotgun (WGS) entry which is preliminary data.</text>
</comment>
<evidence type="ECO:0000256" key="2">
    <source>
        <dbReference type="SAM" id="SignalP"/>
    </source>
</evidence>
<dbReference type="EMBL" id="JPMI01000391">
    <property type="protein sequence ID" value="KFA87163.1"/>
    <property type="molecule type" value="Genomic_DNA"/>
</dbReference>
<dbReference type="InterPro" id="IPR049656">
    <property type="entry name" value="MXAN_6627.5-like"/>
</dbReference>
<evidence type="ECO:0000256" key="1">
    <source>
        <dbReference type="SAM" id="MobiDB-lite"/>
    </source>
</evidence>
<dbReference type="NCBIfam" id="NF041937">
    <property type="entry name" value="MXAN_6627.5_fam"/>
    <property type="match status" value="1"/>
</dbReference>
<keyword evidence="2" id="KW-0732">Signal</keyword>
<dbReference type="AlphaFoldDB" id="A0A084SFC8"/>
<dbReference type="Proteomes" id="UP000028547">
    <property type="component" value="Unassembled WGS sequence"/>
</dbReference>
<name>A0A084SFC8_9BACT</name>
<proteinExistence type="predicted"/>
<dbReference type="RefSeq" id="WP_043413285.1">
    <property type="nucleotide sequence ID" value="NZ_JPMI01000391.1"/>
</dbReference>
<evidence type="ECO:0000313" key="4">
    <source>
        <dbReference type="Proteomes" id="UP000028547"/>
    </source>
</evidence>
<feature type="signal peptide" evidence="2">
    <location>
        <begin position="1"/>
        <end position="28"/>
    </location>
</feature>
<reference evidence="3 4" key="1">
    <citation type="submission" date="2014-07" db="EMBL/GenBank/DDBJ databases">
        <title>Draft Genome Sequence of Gephyronic Acid Producer, Cystobacter violaceus Strain Cb vi76.</title>
        <authorList>
            <person name="Stevens D.C."/>
            <person name="Young J."/>
            <person name="Carmichael R."/>
            <person name="Tan J."/>
            <person name="Taylor R.E."/>
        </authorList>
    </citation>
    <scope>NUCLEOTIDE SEQUENCE [LARGE SCALE GENOMIC DNA]</scope>
    <source>
        <strain evidence="3 4">Cb vi76</strain>
    </source>
</reference>
<feature type="chain" id="PRO_5001781123" description="MYXO-CTERM domain-containing protein" evidence="2">
    <location>
        <begin position="29"/>
        <end position="130"/>
    </location>
</feature>
<feature type="region of interest" description="Disordered" evidence="1">
    <location>
        <begin position="31"/>
        <end position="72"/>
    </location>
</feature>
<sequence length="130" mass="13506">MKSSHPTRRIVSCLALALALLVPLGVHAQQDAGTRDAGSVYDVPDASVGGGGADRDNPEGDDSTGRPGGACRSGNDCAARFSCTQGTCRYTGIRQADRVGCLLGPEDSLAVVGLGLGLVLVARRRRREER</sequence>
<evidence type="ECO:0008006" key="5">
    <source>
        <dbReference type="Google" id="ProtNLM"/>
    </source>
</evidence>
<protein>
    <recommendedName>
        <fullName evidence="5">MYXO-CTERM domain-containing protein</fullName>
    </recommendedName>
</protein>